<evidence type="ECO:0000313" key="3">
    <source>
        <dbReference type="Proteomes" id="UP000295606"/>
    </source>
</evidence>
<dbReference type="EMBL" id="SMOD01000016">
    <property type="protein sequence ID" value="TDG06225.1"/>
    <property type="molecule type" value="Genomic_DNA"/>
</dbReference>
<gene>
    <name evidence="2" type="ORF">E1N52_21945</name>
</gene>
<organism evidence="2 3">
    <name type="scientific">Paraburkholderia guartelaensis</name>
    <dbReference type="NCBI Taxonomy" id="2546446"/>
    <lineage>
        <taxon>Bacteria</taxon>
        <taxon>Pseudomonadati</taxon>
        <taxon>Pseudomonadota</taxon>
        <taxon>Betaproteobacteria</taxon>
        <taxon>Burkholderiales</taxon>
        <taxon>Burkholderiaceae</taxon>
        <taxon>Paraburkholderia</taxon>
    </lineage>
</organism>
<dbReference type="AlphaFoldDB" id="A0A4R5LB08"/>
<dbReference type="PIRSF" id="PIRSF009120">
    <property type="entry name" value="UCP009120_prtse"/>
    <property type="match status" value="1"/>
</dbReference>
<feature type="region of interest" description="Disordered" evidence="1">
    <location>
        <begin position="240"/>
        <end position="293"/>
    </location>
</feature>
<dbReference type="SUPFAM" id="SSF56235">
    <property type="entry name" value="N-terminal nucleophile aminohydrolases (Ntn hydrolases)"/>
    <property type="match status" value="1"/>
</dbReference>
<dbReference type="OrthoDB" id="9786336at2"/>
<dbReference type="InterPro" id="IPR029055">
    <property type="entry name" value="Ntn_hydrolases_N"/>
</dbReference>
<evidence type="ECO:0000313" key="2">
    <source>
        <dbReference type="EMBL" id="TDG06225.1"/>
    </source>
</evidence>
<name>A0A4R5LB08_9BURK</name>
<dbReference type="CDD" id="cd03765">
    <property type="entry name" value="proteasome_beta_bacterial"/>
    <property type="match status" value="1"/>
</dbReference>
<evidence type="ECO:0000256" key="1">
    <source>
        <dbReference type="SAM" id="MobiDB-lite"/>
    </source>
</evidence>
<protein>
    <submittedName>
        <fullName evidence="2">Peptidase</fullName>
    </submittedName>
</protein>
<dbReference type="Gene3D" id="3.60.20.10">
    <property type="entry name" value="Glutamine Phosphoribosylpyrophosphate, subunit 1, domain 1"/>
    <property type="match status" value="1"/>
</dbReference>
<sequence>MTYCVAMGVEEGLVFLSDTRTNAGVDHISTSRKMAVFEEPGERVLVLLVAGNLAITQATLQVLTEPQDAGRATLWNAPTMVEAARVVGEAVREVHRRDAEALKTFNVDFNCSFILGGQIGGHAMRLFQIYAAGNFIETSSVNPYFQIGESKYGKPIIDRVLTPQTPLDEAAKCALISMDSTLRSNLSVGLPLDLLVYERDALRVTRYASLDQSNAYFQMIHSTWGARLRQVFGEIPDPLWTDEGDVPRHERATLPSAPRAAHEGHASEPRPAQTLAQAQPHGAASAPRMPRDG</sequence>
<accession>A0A4R5LB08</accession>
<dbReference type="RefSeq" id="WP_133184824.1">
    <property type="nucleotide sequence ID" value="NZ_SMOD01000016.1"/>
</dbReference>
<comment type="caution">
    <text evidence="2">The sequence shown here is derived from an EMBL/GenBank/DDBJ whole genome shotgun (WGS) entry which is preliminary data.</text>
</comment>
<dbReference type="Proteomes" id="UP000295606">
    <property type="component" value="Unassembled WGS sequence"/>
</dbReference>
<reference evidence="2 3" key="1">
    <citation type="submission" date="2019-03" db="EMBL/GenBank/DDBJ databases">
        <title>Paraburkholderia sp. isolated from native Mimosa gymnas in Guartela State Park, Brazil.</title>
        <authorList>
            <person name="Paulitsch F."/>
            <person name="Hungria M."/>
            <person name="Delamuta J.R.M."/>
            <person name="Ribeiro R.A."/>
            <person name="Dall'Agnol R."/>
            <person name="Silva J.S.B."/>
        </authorList>
    </citation>
    <scope>NUCLEOTIDE SEQUENCE [LARGE SCALE GENOMIC DNA]</scope>
    <source>
        <strain evidence="2 3">CNPSo 3008</strain>
    </source>
</reference>
<proteinExistence type="predicted"/>
<dbReference type="InterPro" id="IPR016545">
    <property type="entry name" value="UCP009120_prtse"/>
</dbReference>